<organism evidence="2 3">
    <name type="scientific">Methanohalobium evestigatum (strain ATCC BAA-1072 / DSM 3721 / NBRC 107634 / OCM 161 / Z-7303)</name>
    <dbReference type="NCBI Taxonomy" id="644295"/>
    <lineage>
        <taxon>Archaea</taxon>
        <taxon>Methanobacteriati</taxon>
        <taxon>Methanobacteriota</taxon>
        <taxon>Stenosarchaea group</taxon>
        <taxon>Methanomicrobia</taxon>
        <taxon>Methanosarcinales</taxon>
        <taxon>Methanosarcinaceae</taxon>
        <taxon>Methanohalobium</taxon>
    </lineage>
</organism>
<dbReference type="GeneID" id="9347509"/>
<dbReference type="KEGG" id="mev:Metev_1854"/>
<gene>
    <name evidence="2" type="ordered locus">Metev_1854</name>
</gene>
<feature type="transmembrane region" description="Helical" evidence="1">
    <location>
        <begin position="100"/>
        <end position="118"/>
    </location>
</feature>
<dbReference type="SUPFAM" id="SSF50729">
    <property type="entry name" value="PH domain-like"/>
    <property type="match status" value="1"/>
</dbReference>
<name>D7EA18_METEZ</name>
<dbReference type="STRING" id="644295.Metev_1854"/>
<dbReference type="Proteomes" id="UP000000391">
    <property type="component" value="Chromosome"/>
</dbReference>
<sequence length="160" mass="18028">MLSVFEKYLADGEDLLYKVKSRNRADIGFTNKRIISLKPTGLVNKKENCKDISYTHISSIVTGYKNHYWMLLAGPVILLAGFVLYLTSGYYNPMDIFSKSGSIVMAAGVFVFVAGFLIREFLRELSVTFVTCSEKYKVSLKGSSIEQAQTINEIIRENTK</sequence>
<dbReference type="AlphaFoldDB" id="D7EA18"/>
<dbReference type="EMBL" id="CP002069">
    <property type="protein sequence ID" value="ADI74689.1"/>
    <property type="molecule type" value="Genomic_DNA"/>
</dbReference>
<dbReference type="InterPro" id="IPR037063">
    <property type="entry name" value="PHb_sf"/>
</dbReference>
<dbReference type="Gene3D" id="2.30.29.50">
    <property type="entry name" value="Bacterial Pleckstrin homology domain"/>
    <property type="match status" value="1"/>
</dbReference>
<feature type="transmembrane region" description="Helical" evidence="1">
    <location>
        <begin position="68"/>
        <end position="88"/>
    </location>
</feature>
<reference evidence="2 3" key="1">
    <citation type="submission" date="2010-06" db="EMBL/GenBank/DDBJ databases">
        <title>Complete sequence chromosome of Methanohalobium evestigatum Z-7303.</title>
        <authorList>
            <consortium name="US DOE Joint Genome Institute"/>
            <person name="Lucas S."/>
            <person name="Copeland A."/>
            <person name="Lapidus A."/>
            <person name="Cheng J.-F."/>
            <person name="Bruce D."/>
            <person name="Goodwin L."/>
            <person name="Pitluck S."/>
            <person name="Saunders E."/>
            <person name="Detter J.C."/>
            <person name="Han C."/>
            <person name="Tapia R."/>
            <person name="Land M."/>
            <person name="Hauser L."/>
            <person name="Kyrpides N."/>
            <person name="Mikhailova N."/>
            <person name="Sieprawska-Lupa M."/>
            <person name="Whitman W.B."/>
            <person name="Anderson I."/>
            <person name="Woyke T."/>
        </authorList>
    </citation>
    <scope>NUCLEOTIDE SEQUENCE [LARGE SCALE GENOMIC DNA]</scope>
    <source>
        <strain evidence="3">ATCC BAA-1072 / DSM 3721 / NBRC 107634 / OCM 161 / Z-7303</strain>
    </source>
</reference>
<protein>
    <submittedName>
        <fullName evidence="2">Uncharacterized protein</fullName>
    </submittedName>
</protein>
<accession>D7EA18</accession>
<evidence type="ECO:0000256" key="1">
    <source>
        <dbReference type="SAM" id="Phobius"/>
    </source>
</evidence>
<keyword evidence="3" id="KW-1185">Reference proteome</keyword>
<dbReference type="RefSeq" id="WP_013195254.1">
    <property type="nucleotide sequence ID" value="NC_014253.1"/>
</dbReference>
<dbReference type="HOGENOM" id="CLU_1648307_0_0_2"/>
<keyword evidence="1" id="KW-0472">Membrane</keyword>
<proteinExistence type="predicted"/>
<evidence type="ECO:0000313" key="2">
    <source>
        <dbReference type="EMBL" id="ADI74689.1"/>
    </source>
</evidence>
<keyword evidence="1" id="KW-0812">Transmembrane</keyword>
<keyword evidence="1" id="KW-1133">Transmembrane helix</keyword>
<evidence type="ECO:0000313" key="3">
    <source>
        <dbReference type="Proteomes" id="UP000000391"/>
    </source>
</evidence>